<reference evidence="5" key="2">
    <citation type="submission" date="2021-04" db="EMBL/GenBank/DDBJ databases">
        <authorList>
            <person name="Gilroy R."/>
        </authorList>
    </citation>
    <scope>NUCLEOTIDE SEQUENCE</scope>
    <source>
        <strain evidence="5">1345</strain>
    </source>
</reference>
<dbReference type="InterPro" id="IPR011831">
    <property type="entry name" value="ADP-Glc_PPase"/>
</dbReference>
<sequence length="369" mass="41200">MSAVGVIFSNIHDENVPELSRQRTMGSLPFGGRYRLIDFALSNLVNSGVTTVGIITKNNYQSLLDHLGSGKDWDLARKSGGLVLLPPYGAIEENGGLYKNRLEALKGITGFLNRRNEDYVILCDCDGVYRMDFSDVIDYHEEKKADITLVCHSETISNSSLYTVVTADESGRVTGMKINEQIDERAHFYSNIMVIGRRFLLSIINDAIARGYNSFREDVIMKNLKSLKVYTYDFAGYFATIDSFGSYFKHNMELLDKNIRDELFGARDIYTKVRDSAPSKYGDGAVIRNSLISDGCMVEGTVENSILFRGVKVGKGSVVKDSIIMQDTVIGECVKLNCVVTDKNVVIRDRRILSGCEIQPYFLPKGSMV</sequence>
<protein>
    <submittedName>
        <fullName evidence="5">Glucose-1-phosphate adenylyltransferase subunit GlgD</fullName>
        <ecNumber evidence="5">2.7.7.27</ecNumber>
    </submittedName>
</protein>
<keyword evidence="5" id="KW-0808">Transferase</keyword>
<evidence type="ECO:0000256" key="2">
    <source>
        <dbReference type="ARBA" id="ARBA00023056"/>
    </source>
</evidence>
<dbReference type="Gene3D" id="3.90.550.10">
    <property type="entry name" value="Spore Coat Polysaccharide Biosynthesis Protein SpsA, Chain A"/>
    <property type="match status" value="1"/>
</dbReference>
<dbReference type="PANTHER" id="PTHR43523">
    <property type="entry name" value="GLUCOSE-1-PHOSPHATE ADENYLYLTRANSFERASE-RELATED"/>
    <property type="match status" value="1"/>
</dbReference>
<dbReference type="SUPFAM" id="SSF53448">
    <property type="entry name" value="Nucleotide-diphospho-sugar transferases"/>
    <property type="match status" value="1"/>
</dbReference>
<gene>
    <name evidence="5" type="primary">glgD</name>
    <name evidence="5" type="ORF">H9729_03185</name>
</gene>
<dbReference type="Pfam" id="PF00483">
    <property type="entry name" value="NTP_transferase"/>
    <property type="match status" value="1"/>
</dbReference>
<dbReference type="Gene3D" id="2.160.10.10">
    <property type="entry name" value="Hexapeptide repeat proteins"/>
    <property type="match status" value="1"/>
</dbReference>
<dbReference type="InterPro" id="IPR011004">
    <property type="entry name" value="Trimer_LpxA-like_sf"/>
</dbReference>
<evidence type="ECO:0000259" key="3">
    <source>
        <dbReference type="Pfam" id="PF00483"/>
    </source>
</evidence>
<dbReference type="EMBL" id="DXCQ01000028">
    <property type="protein sequence ID" value="HIY96668.1"/>
    <property type="molecule type" value="Genomic_DNA"/>
</dbReference>
<reference evidence="5" key="1">
    <citation type="journal article" date="2021" name="PeerJ">
        <title>Extensive microbial diversity within the chicken gut microbiome revealed by metagenomics and culture.</title>
        <authorList>
            <person name="Gilroy R."/>
            <person name="Ravi A."/>
            <person name="Getino M."/>
            <person name="Pursley I."/>
            <person name="Horton D.L."/>
            <person name="Alikhan N.F."/>
            <person name="Baker D."/>
            <person name="Gharbi K."/>
            <person name="Hall N."/>
            <person name="Watson M."/>
            <person name="Adriaenssens E.M."/>
            <person name="Foster-Nyarko E."/>
            <person name="Jarju S."/>
            <person name="Secka A."/>
            <person name="Antonio M."/>
            <person name="Oren A."/>
            <person name="Chaudhuri R.R."/>
            <person name="La Ragione R."/>
            <person name="Hildebrand F."/>
            <person name="Pallen M.J."/>
        </authorList>
    </citation>
    <scope>NUCLEOTIDE SEQUENCE</scope>
    <source>
        <strain evidence="5">1345</strain>
    </source>
</reference>
<organism evidence="5 6">
    <name type="scientific">Candidatus Borkfalkia excrementigallinarum</name>
    <dbReference type="NCBI Taxonomy" id="2838506"/>
    <lineage>
        <taxon>Bacteria</taxon>
        <taxon>Bacillati</taxon>
        <taxon>Bacillota</taxon>
        <taxon>Clostridia</taxon>
        <taxon>Christensenellales</taxon>
        <taxon>Christensenellaceae</taxon>
        <taxon>Candidatus Borkfalkia</taxon>
    </lineage>
</organism>
<dbReference type="CDD" id="cd02508">
    <property type="entry name" value="ADP_Glucose_PP"/>
    <property type="match status" value="1"/>
</dbReference>
<dbReference type="EC" id="2.7.7.27" evidence="5"/>
<dbReference type="AlphaFoldDB" id="A0A9D1ZVZ3"/>
<name>A0A9D1ZVZ3_9FIRM</name>
<dbReference type="Proteomes" id="UP000886750">
    <property type="component" value="Unassembled WGS sequence"/>
</dbReference>
<dbReference type="Pfam" id="PF24894">
    <property type="entry name" value="Hexapep_GlmU"/>
    <property type="match status" value="1"/>
</dbReference>
<dbReference type="InterPro" id="IPR056818">
    <property type="entry name" value="GlmU/GlgC-like_hexapep"/>
</dbReference>
<feature type="domain" description="Nucleotidyl transferase" evidence="3">
    <location>
        <begin position="19"/>
        <end position="176"/>
    </location>
</feature>
<dbReference type="InterPro" id="IPR005835">
    <property type="entry name" value="NTP_transferase_dom"/>
</dbReference>
<evidence type="ECO:0000259" key="4">
    <source>
        <dbReference type="Pfam" id="PF24894"/>
    </source>
</evidence>
<evidence type="ECO:0000313" key="6">
    <source>
        <dbReference type="Proteomes" id="UP000886750"/>
    </source>
</evidence>
<dbReference type="InterPro" id="IPR011832">
    <property type="entry name" value="GlgDAde_trans"/>
</dbReference>
<dbReference type="CDD" id="cd04651">
    <property type="entry name" value="LbH_G1P_AT_C"/>
    <property type="match status" value="1"/>
</dbReference>
<keyword evidence="5" id="KW-0548">Nucleotidyltransferase</keyword>
<dbReference type="InterPro" id="IPR029044">
    <property type="entry name" value="Nucleotide-diphossugar_trans"/>
</dbReference>
<dbReference type="GO" id="GO:0005978">
    <property type="term" value="P:glycogen biosynthetic process"/>
    <property type="evidence" value="ECO:0007669"/>
    <property type="project" value="UniProtKB-KW"/>
</dbReference>
<comment type="caution">
    <text evidence="5">The sequence shown here is derived from an EMBL/GenBank/DDBJ whole genome shotgun (WGS) entry which is preliminary data.</text>
</comment>
<dbReference type="PANTHER" id="PTHR43523:SF6">
    <property type="entry name" value="GLYCOGEN BIOSYNTHESIS PROTEIN GLGD"/>
    <property type="match status" value="1"/>
</dbReference>
<dbReference type="SUPFAM" id="SSF51161">
    <property type="entry name" value="Trimeric LpxA-like enzymes"/>
    <property type="match status" value="1"/>
</dbReference>
<keyword evidence="2" id="KW-0320">Glycogen biosynthesis</keyword>
<comment type="similarity">
    <text evidence="1">Belongs to the bacterial/plant glucose-1-phosphate adenylyltransferase family.</text>
</comment>
<proteinExistence type="inferred from homology"/>
<dbReference type="GO" id="GO:0008878">
    <property type="term" value="F:glucose-1-phosphate adenylyltransferase activity"/>
    <property type="evidence" value="ECO:0007669"/>
    <property type="project" value="UniProtKB-EC"/>
</dbReference>
<evidence type="ECO:0000313" key="5">
    <source>
        <dbReference type="EMBL" id="HIY96668.1"/>
    </source>
</evidence>
<dbReference type="NCBIfam" id="TIGR02092">
    <property type="entry name" value="glgD"/>
    <property type="match status" value="1"/>
</dbReference>
<accession>A0A9D1ZVZ3</accession>
<evidence type="ECO:0000256" key="1">
    <source>
        <dbReference type="ARBA" id="ARBA00010443"/>
    </source>
</evidence>
<feature type="domain" description="Glucose-1-phosphate adenylyltransferase/Bifunctional protein GlmU-like C-terminal hexapeptide" evidence="4">
    <location>
        <begin position="284"/>
        <end position="350"/>
    </location>
</feature>